<evidence type="ECO:0000313" key="2">
    <source>
        <dbReference type="EMBL" id="SDY37098.1"/>
    </source>
</evidence>
<dbReference type="PANTHER" id="PTHR12526">
    <property type="entry name" value="GLYCOSYLTRANSFERASE"/>
    <property type="match status" value="1"/>
</dbReference>
<dbReference type="Gene3D" id="3.40.50.2000">
    <property type="entry name" value="Glycogen Phosphorylase B"/>
    <property type="match status" value="2"/>
</dbReference>
<dbReference type="RefSeq" id="WP_092641108.1">
    <property type="nucleotide sequence ID" value="NZ_FNPX01000001.1"/>
</dbReference>
<keyword evidence="3" id="KW-1185">Reference proteome</keyword>
<evidence type="ECO:0000313" key="3">
    <source>
        <dbReference type="Proteomes" id="UP000198914"/>
    </source>
</evidence>
<feature type="domain" description="Glycosyltransferase subfamily 4-like N-terminal" evidence="1">
    <location>
        <begin position="41"/>
        <end position="163"/>
    </location>
</feature>
<proteinExistence type="predicted"/>
<dbReference type="OrthoDB" id="9790710at2"/>
<dbReference type="Proteomes" id="UP000198914">
    <property type="component" value="Unassembled WGS sequence"/>
</dbReference>
<name>A0A1H3JCF6_9RHOB</name>
<gene>
    <name evidence="2" type="ORF">SAMN05444004_101267</name>
</gene>
<accession>A0A1H3JCF6</accession>
<dbReference type="EMBL" id="FNPX01000001">
    <property type="protein sequence ID" value="SDY37098.1"/>
    <property type="molecule type" value="Genomic_DNA"/>
</dbReference>
<dbReference type="GO" id="GO:0016757">
    <property type="term" value="F:glycosyltransferase activity"/>
    <property type="evidence" value="ECO:0007669"/>
    <property type="project" value="UniProtKB-ARBA"/>
</dbReference>
<dbReference type="STRING" id="1244108.SAMN05444004_101267"/>
<sequence>MKVLMIGSEPADYAIAFANGVAAHGPLTLVLPRARFADLRDSLDPKIDLHLMDWPRHRSLTNPAFLWRLTRLIRREEPDIIHLLSNTALWLNAALPFWRPVPLLTTVHDARLHPGDRDTATLPAWSPRLIVRQSDDIVVHGEGLRQQALEAFSLPPDRLHVLPHPAMPRYAELARARGLRPRPRGKFNVLMFGRIFAYKGLDLLMQAEALIGDDVPDLSIVIAGRGDDPHDLSQMMGQSARYDIRHRFIPDAEVAQLFLDADMVVLPYREASQSGVLPVAATFGKPVVVTDVGELRATVEPNDMGLVVPPDDPGALAAAIVRMARDDALRARCGEAAQEWAERVVAPPIVGAEARRLYARIVQTA</sequence>
<protein>
    <submittedName>
        <fullName evidence="2">Glycosyltransferase involved in cell wall bisynthesis</fullName>
    </submittedName>
</protein>
<dbReference type="Pfam" id="PF13579">
    <property type="entry name" value="Glyco_trans_4_4"/>
    <property type="match status" value="1"/>
</dbReference>
<dbReference type="SUPFAM" id="SSF53756">
    <property type="entry name" value="UDP-Glycosyltransferase/glycogen phosphorylase"/>
    <property type="match status" value="1"/>
</dbReference>
<keyword evidence="2" id="KW-0808">Transferase</keyword>
<reference evidence="3" key="1">
    <citation type="submission" date="2016-10" db="EMBL/GenBank/DDBJ databases">
        <authorList>
            <person name="Varghese N."/>
            <person name="Submissions S."/>
        </authorList>
    </citation>
    <scope>NUCLEOTIDE SEQUENCE [LARGE SCALE GENOMIC DNA]</scope>
    <source>
        <strain evidence="3">DSM 100420</strain>
    </source>
</reference>
<dbReference type="AlphaFoldDB" id="A0A1H3JCF6"/>
<dbReference type="InterPro" id="IPR028098">
    <property type="entry name" value="Glyco_trans_4-like_N"/>
</dbReference>
<dbReference type="Pfam" id="PF13692">
    <property type="entry name" value="Glyco_trans_1_4"/>
    <property type="match status" value="1"/>
</dbReference>
<organism evidence="2 3">
    <name type="scientific">Jannaschia faecimaris</name>
    <dbReference type="NCBI Taxonomy" id="1244108"/>
    <lineage>
        <taxon>Bacteria</taxon>
        <taxon>Pseudomonadati</taxon>
        <taxon>Pseudomonadota</taxon>
        <taxon>Alphaproteobacteria</taxon>
        <taxon>Rhodobacterales</taxon>
        <taxon>Roseobacteraceae</taxon>
        <taxon>Jannaschia</taxon>
    </lineage>
</organism>
<evidence type="ECO:0000259" key="1">
    <source>
        <dbReference type="Pfam" id="PF13579"/>
    </source>
</evidence>
<dbReference type="CDD" id="cd03801">
    <property type="entry name" value="GT4_PimA-like"/>
    <property type="match status" value="1"/>
</dbReference>